<protein>
    <submittedName>
        <fullName evidence="11">ABC transporter permease</fullName>
    </submittedName>
    <submittedName>
        <fullName evidence="9">Putative multiple-sugar transport system permease YteP</fullName>
    </submittedName>
</protein>
<keyword evidence="4 7" id="KW-0812">Transmembrane</keyword>
<proteinExistence type="inferred from homology"/>
<dbReference type="PANTHER" id="PTHR43227:SF11">
    <property type="entry name" value="BLL4140 PROTEIN"/>
    <property type="match status" value="1"/>
</dbReference>
<dbReference type="EMBL" id="MCGH01000002">
    <property type="protein sequence ID" value="ODM07490.1"/>
    <property type="molecule type" value="Genomic_DNA"/>
</dbReference>
<dbReference type="GO" id="GO:0055085">
    <property type="term" value="P:transmembrane transport"/>
    <property type="evidence" value="ECO:0007669"/>
    <property type="project" value="InterPro"/>
</dbReference>
<feature type="transmembrane region" description="Helical" evidence="7">
    <location>
        <begin position="87"/>
        <end position="107"/>
    </location>
</feature>
<dbReference type="InterPro" id="IPR050809">
    <property type="entry name" value="UgpAE/MalFG_permease"/>
</dbReference>
<dbReference type="InterPro" id="IPR035906">
    <property type="entry name" value="MetI-like_sf"/>
</dbReference>
<evidence type="ECO:0000256" key="2">
    <source>
        <dbReference type="ARBA" id="ARBA00022448"/>
    </source>
</evidence>
<keyword evidence="5 7" id="KW-1133">Transmembrane helix</keyword>
<evidence type="ECO:0000313" key="12">
    <source>
        <dbReference type="Proteomes" id="UP000094067"/>
    </source>
</evidence>
<reference evidence="10 14" key="2">
    <citation type="submission" date="2016-08" db="EMBL/GenBank/DDBJ databases">
        <title>Characterization of Isolates of Eisenbergiella tayi Derived from Blood Cultures, Using Whole Genome Sequencing.</title>
        <authorList>
            <person name="Bernier A.-M."/>
            <person name="Burdz T."/>
            <person name="Wiebe D."/>
            <person name="Bernard K."/>
        </authorList>
    </citation>
    <scope>NUCLEOTIDE SEQUENCE [LARGE SCALE GENOMIC DNA]</scope>
    <source>
        <strain evidence="10 14">NML120146</strain>
    </source>
</reference>
<name>A0A1E3UI58_9FIRM</name>
<feature type="transmembrane region" description="Helical" evidence="7">
    <location>
        <begin position="280"/>
        <end position="297"/>
    </location>
</feature>
<dbReference type="InterPro" id="IPR000515">
    <property type="entry name" value="MetI-like"/>
</dbReference>
<dbReference type="EMBL" id="MEHA01000013">
    <property type="protein sequence ID" value="ODR49441.1"/>
    <property type="molecule type" value="Genomic_DNA"/>
</dbReference>
<evidence type="ECO:0000256" key="4">
    <source>
        <dbReference type="ARBA" id="ARBA00022692"/>
    </source>
</evidence>
<sequence>MSNGVMKSGKVKYRKKNKEGIRLFLIALPFVLFIFAFSYVPLFGWAYAFTDYRAGKGLTDIEFVGLQHFIAIWNNRRELFRVLRNTFALSLIGLLFSPLPVVFAILINEIKSSKFRKLVQTFTTLPNFISWIVVFTLTFAMFSADGMVNGVLRKFGAETIMNPLGNNEIAWGFQWALATWKSLGWNAIIYIAAITGIDSELYDAVHVDGANRWQTIWHVTVPGLYSTFFVLLLLQISNILSNGFDQYFVFYNPLTADKLEVLDYYVYKIGVLTNNYPQSIALGMFKTIISVTLLFGANKLSQKMRGESIV</sequence>
<keyword evidence="3" id="KW-1003">Cell membrane</keyword>
<dbReference type="SUPFAM" id="SSF161098">
    <property type="entry name" value="MetI-like"/>
    <property type="match status" value="1"/>
</dbReference>
<reference evidence="11 13" key="3">
    <citation type="submission" date="2016-08" db="EMBL/GenBank/DDBJ databases">
        <authorList>
            <person name="Seilhamer J.J."/>
        </authorList>
    </citation>
    <scope>NUCLEOTIDE SEQUENCE [LARGE SCALE GENOMIC DNA]</scope>
    <source>
        <strain evidence="11 13">NML150140-1</strain>
    </source>
</reference>
<dbReference type="OrthoDB" id="2637002at2"/>
<keyword evidence="9" id="KW-0762">Sugar transport</keyword>
<evidence type="ECO:0000256" key="3">
    <source>
        <dbReference type="ARBA" id="ARBA00022475"/>
    </source>
</evidence>
<evidence type="ECO:0000313" key="13">
    <source>
        <dbReference type="Proteomes" id="UP000094271"/>
    </source>
</evidence>
<evidence type="ECO:0000259" key="8">
    <source>
        <dbReference type="PROSITE" id="PS50928"/>
    </source>
</evidence>
<dbReference type="PROSITE" id="PS50928">
    <property type="entry name" value="ABC_TM1"/>
    <property type="match status" value="1"/>
</dbReference>
<evidence type="ECO:0000256" key="7">
    <source>
        <dbReference type="RuleBase" id="RU363032"/>
    </source>
</evidence>
<dbReference type="Proteomes" id="UP000094067">
    <property type="component" value="Unassembled WGS sequence"/>
</dbReference>
<dbReference type="AlphaFoldDB" id="A0A1E3UI58"/>
<dbReference type="CDD" id="cd06261">
    <property type="entry name" value="TM_PBP2"/>
    <property type="match status" value="1"/>
</dbReference>
<evidence type="ECO:0000313" key="14">
    <source>
        <dbReference type="Proteomes" id="UP000094869"/>
    </source>
</evidence>
<evidence type="ECO:0000313" key="9">
    <source>
        <dbReference type="EMBL" id="ODM07490.1"/>
    </source>
</evidence>
<evidence type="ECO:0000313" key="11">
    <source>
        <dbReference type="EMBL" id="ODR49441.1"/>
    </source>
</evidence>
<dbReference type="Proteomes" id="UP000094869">
    <property type="component" value="Unassembled WGS sequence"/>
</dbReference>
<keyword evidence="2 7" id="KW-0813">Transport</keyword>
<dbReference type="RefSeq" id="WP_069153510.1">
    <property type="nucleotide sequence ID" value="NZ_DBFYTW010000258.1"/>
</dbReference>
<feature type="transmembrane region" description="Helical" evidence="7">
    <location>
        <begin position="172"/>
        <end position="194"/>
    </location>
</feature>
<dbReference type="Proteomes" id="UP000094271">
    <property type="component" value="Unassembled WGS sequence"/>
</dbReference>
<keyword evidence="14" id="KW-1185">Reference proteome</keyword>
<feature type="domain" description="ABC transmembrane type-1" evidence="8">
    <location>
        <begin position="83"/>
        <end position="297"/>
    </location>
</feature>
<gene>
    <name evidence="9" type="primary">yteP_65</name>
    <name evidence="11" type="ORF">BEI59_18015</name>
    <name evidence="9" type="ORF">BEI61_03380</name>
    <name evidence="10" type="ORF">BEI63_25385</name>
</gene>
<dbReference type="Gene3D" id="1.10.3720.10">
    <property type="entry name" value="MetI-like"/>
    <property type="match status" value="1"/>
</dbReference>
<reference evidence="9 12" key="1">
    <citation type="submission" date="2016-07" db="EMBL/GenBank/DDBJ databases">
        <title>Characterization of isolates of Eisenbergiella tayi derived from blood cultures, using whole genome sequencing.</title>
        <authorList>
            <person name="Burdz T."/>
            <person name="Wiebe D."/>
            <person name="Huynh C."/>
            <person name="Bernard K."/>
        </authorList>
    </citation>
    <scope>NUCLEOTIDE SEQUENCE [LARGE SCALE GENOMIC DNA]</scope>
    <source>
        <strain evidence="9 12">NML 110608</strain>
    </source>
</reference>
<dbReference type="Pfam" id="PF00528">
    <property type="entry name" value="BPD_transp_1"/>
    <property type="match status" value="1"/>
</dbReference>
<keyword evidence="6 7" id="KW-0472">Membrane</keyword>
<comment type="subcellular location">
    <subcellularLocation>
        <location evidence="1 7">Cell membrane</location>
        <topology evidence="1 7">Multi-pass membrane protein</topology>
    </subcellularLocation>
</comment>
<organism evidence="11 13">
    <name type="scientific">Eisenbergiella tayi</name>
    <dbReference type="NCBI Taxonomy" id="1432052"/>
    <lineage>
        <taxon>Bacteria</taxon>
        <taxon>Bacillati</taxon>
        <taxon>Bacillota</taxon>
        <taxon>Clostridia</taxon>
        <taxon>Lachnospirales</taxon>
        <taxon>Lachnospiraceae</taxon>
        <taxon>Eisenbergiella</taxon>
    </lineage>
</organism>
<dbReference type="EMBL" id="MEHD01000043">
    <property type="protein sequence ID" value="ODR48341.1"/>
    <property type="molecule type" value="Genomic_DNA"/>
</dbReference>
<evidence type="ECO:0000256" key="5">
    <source>
        <dbReference type="ARBA" id="ARBA00022989"/>
    </source>
</evidence>
<dbReference type="GO" id="GO:0005886">
    <property type="term" value="C:plasma membrane"/>
    <property type="evidence" value="ECO:0007669"/>
    <property type="project" value="UniProtKB-SubCell"/>
</dbReference>
<feature type="transmembrane region" description="Helical" evidence="7">
    <location>
        <begin position="21"/>
        <end position="48"/>
    </location>
</feature>
<evidence type="ECO:0000313" key="10">
    <source>
        <dbReference type="EMBL" id="ODR48341.1"/>
    </source>
</evidence>
<evidence type="ECO:0000256" key="1">
    <source>
        <dbReference type="ARBA" id="ARBA00004651"/>
    </source>
</evidence>
<accession>A0A1E3UI58</accession>
<dbReference type="PANTHER" id="PTHR43227">
    <property type="entry name" value="BLL4140 PROTEIN"/>
    <property type="match status" value="1"/>
</dbReference>
<comment type="similarity">
    <text evidence="7">Belongs to the binding-protein-dependent transport system permease family.</text>
</comment>
<feature type="transmembrane region" description="Helical" evidence="7">
    <location>
        <begin position="215"/>
        <end position="236"/>
    </location>
</feature>
<evidence type="ECO:0000256" key="6">
    <source>
        <dbReference type="ARBA" id="ARBA00023136"/>
    </source>
</evidence>
<feature type="transmembrane region" description="Helical" evidence="7">
    <location>
        <begin position="128"/>
        <end position="152"/>
    </location>
</feature>
<comment type="caution">
    <text evidence="11">The sequence shown here is derived from an EMBL/GenBank/DDBJ whole genome shotgun (WGS) entry which is preliminary data.</text>
</comment>